<dbReference type="Proteomes" id="UP001212841">
    <property type="component" value="Unassembled WGS sequence"/>
</dbReference>
<feature type="region of interest" description="Disordered" evidence="1">
    <location>
        <begin position="555"/>
        <end position="628"/>
    </location>
</feature>
<name>A0AAD5X6Q8_9FUNG</name>
<evidence type="ECO:0000259" key="2">
    <source>
        <dbReference type="PROSITE" id="PS50003"/>
    </source>
</evidence>
<protein>
    <recommendedName>
        <fullName evidence="2">PH domain-containing protein</fullName>
    </recommendedName>
</protein>
<evidence type="ECO:0000313" key="4">
    <source>
        <dbReference type="Proteomes" id="UP001212841"/>
    </source>
</evidence>
<feature type="region of interest" description="Disordered" evidence="1">
    <location>
        <begin position="124"/>
        <end position="153"/>
    </location>
</feature>
<keyword evidence="4" id="KW-1185">Reference proteome</keyword>
<dbReference type="Gene3D" id="2.30.29.30">
    <property type="entry name" value="Pleckstrin-homology domain (PH domain)/Phosphotyrosine-binding domain (PTB)"/>
    <property type="match status" value="1"/>
</dbReference>
<dbReference type="AlphaFoldDB" id="A0AAD5X6Q8"/>
<reference evidence="3" key="1">
    <citation type="submission" date="2020-05" db="EMBL/GenBank/DDBJ databases">
        <title>Phylogenomic resolution of chytrid fungi.</title>
        <authorList>
            <person name="Stajich J.E."/>
            <person name="Amses K."/>
            <person name="Simmons R."/>
            <person name="Seto K."/>
            <person name="Myers J."/>
            <person name="Bonds A."/>
            <person name="Quandt C.A."/>
            <person name="Barry K."/>
            <person name="Liu P."/>
            <person name="Grigoriev I."/>
            <person name="Longcore J.E."/>
            <person name="James T.Y."/>
        </authorList>
    </citation>
    <scope>NUCLEOTIDE SEQUENCE</scope>
    <source>
        <strain evidence="3">JEL0318</strain>
    </source>
</reference>
<feature type="compositionally biased region" description="Low complexity" evidence="1">
    <location>
        <begin position="346"/>
        <end position="356"/>
    </location>
</feature>
<gene>
    <name evidence="3" type="ORF">HK097_004008</name>
</gene>
<dbReference type="EMBL" id="JADGJD010000002">
    <property type="protein sequence ID" value="KAJ3057488.1"/>
    <property type="molecule type" value="Genomic_DNA"/>
</dbReference>
<feature type="compositionally biased region" description="Basic and acidic residues" evidence="1">
    <location>
        <begin position="583"/>
        <end position="601"/>
    </location>
</feature>
<proteinExistence type="predicted"/>
<comment type="caution">
    <text evidence="3">The sequence shown here is derived from an EMBL/GenBank/DDBJ whole genome shotgun (WGS) entry which is preliminary data.</text>
</comment>
<accession>A0AAD5X6Q8</accession>
<dbReference type="PROSITE" id="PS50003">
    <property type="entry name" value="PH_DOMAIN"/>
    <property type="match status" value="1"/>
</dbReference>
<organism evidence="3 4">
    <name type="scientific">Rhizophlyctis rosea</name>
    <dbReference type="NCBI Taxonomy" id="64517"/>
    <lineage>
        <taxon>Eukaryota</taxon>
        <taxon>Fungi</taxon>
        <taxon>Fungi incertae sedis</taxon>
        <taxon>Chytridiomycota</taxon>
        <taxon>Chytridiomycota incertae sedis</taxon>
        <taxon>Chytridiomycetes</taxon>
        <taxon>Rhizophlyctidales</taxon>
        <taxon>Rhizophlyctidaceae</taxon>
        <taxon>Rhizophlyctis</taxon>
    </lineage>
</organism>
<dbReference type="InterPro" id="IPR011993">
    <property type="entry name" value="PH-like_dom_sf"/>
</dbReference>
<dbReference type="InterPro" id="IPR001849">
    <property type="entry name" value="PH_domain"/>
</dbReference>
<dbReference type="SMART" id="SM00233">
    <property type="entry name" value="PH"/>
    <property type="match status" value="1"/>
</dbReference>
<evidence type="ECO:0000256" key="1">
    <source>
        <dbReference type="SAM" id="MobiDB-lite"/>
    </source>
</evidence>
<feature type="domain" description="PH" evidence="2">
    <location>
        <begin position="24"/>
        <end position="197"/>
    </location>
</feature>
<feature type="region of interest" description="Disordered" evidence="1">
    <location>
        <begin position="205"/>
        <end position="299"/>
    </location>
</feature>
<sequence length="651" mass="69931">MPPVAPAPLPAPPKADDIDDAKAFPLLSGYLYKLGRNNKWQWRLFRFDGTLFTCLSPTVIKIENPGSTFTLSSSLYVPTSTPMPFITSPLLTGVSNPSECGNVLHVQLPKWTIHMADVEQIGLVRKPKKSKKDGKEEDTRAAPVNGAAGKPTEPVFNFNGARNCFLIRTHDGRNHIMRAKRNEDLERWLFVLVRMWKVAVDAKLKGPSPSIDSIPPADPFDRYKRDIPFVPPPQEASPEGASELPKDPPPYPSATAQSTSTGKEIPRKAPPTADESPRGAVIVRRPSAENLDEEDGNWVDDATLERSGVRIVPIIMPVQAETGKATGTAGGGMLSPPTSPTRMYGSSLPLSPTTPKSKNVRFMQVLNDMGEDDVQIEQPRAVKRLQTASLTPGVGPLGLEEAAAKADANSTNPFAGAARHGRAPSNPLLYYPARTASLLHAPEQLHEIPTFAPPPSFVRGVVKGILKRPTVDVGTGASSGSFGLVPPERKGSIGVVDGVSTLAGLGGGGMLHRRSMTAPVAIEYSIDMGQNYVAPTPVVPTSLVNTQSPLAAISEREEEESDGIGHLAELATPPPTTKLRSRGSKDKESRKRDSTLRRNKESAPVIQWHEGETVSGNGDAPGIGFDGGETVAAWRDTLGRVARRHSGYQQL</sequence>
<feature type="region of interest" description="Disordered" evidence="1">
    <location>
        <begin position="323"/>
        <end position="356"/>
    </location>
</feature>
<dbReference type="SUPFAM" id="SSF50729">
    <property type="entry name" value="PH domain-like"/>
    <property type="match status" value="1"/>
</dbReference>
<evidence type="ECO:0000313" key="3">
    <source>
        <dbReference type="EMBL" id="KAJ3057488.1"/>
    </source>
</evidence>